<sequence length="114" mass="12599">MVHDEDTSIQILQVLERFAKAAEGIEGKLTPKVEKHPLDELSREEQAIILLVRGTIKTKKQAAEIFGVTRQAIQKWSIFCKTFNSLKAHERIGSVRLGTRSSNGTVDGITGNGL</sequence>
<evidence type="ECO:0000313" key="1">
    <source>
        <dbReference type="EMBL" id="QDT30945.1"/>
    </source>
</evidence>
<reference evidence="1 3" key="1">
    <citation type="submission" date="2019-02" db="EMBL/GenBank/DDBJ databases">
        <title>Deep-cultivation of Planctomycetes and their phenomic and genomic characterization uncovers novel biology.</title>
        <authorList>
            <person name="Wiegand S."/>
            <person name="Jogler M."/>
            <person name="Boedeker C."/>
            <person name="Pinto D."/>
            <person name="Vollmers J."/>
            <person name="Rivas-Marin E."/>
            <person name="Kohn T."/>
            <person name="Peeters S.H."/>
            <person name="Heuer A."/>
            <person name="Rast P."/>
            <person name="Oberbeckmann S."/>
            <person name="Bunk B."/>
            <person name="Jeske O."/>
            <person name="Meyerdierks A."/>
            <person name="Storesund J.E."/>
            <person name="Kallscheuer N."/>
            <person name="Luecker S."/>
            <person name="Lage O.M."/>
            <person name="Pohl T."/>
            <person name="Merkel B.J."/>
            <person name="Hornburger P."/>
            <person name="Mueller R.-W."/>
            <person name="Bruemmer F."/>
            <person name="Labrenz M."/>
            <person name="Spormann A.M."/>
            <person name="Op den Camp H."/>
            <person name="Overmann J."/>
            <person name="Amann R."/>
            <person name="Jetten M.S.M."/>
            <person name="Mascher T."/>
            <person name="Medema M.H."/>
            <person name="Devos D.P."/>
            <person name="Kaster A.-K."/>
            <person name="Ovreas L."/>
            <person name="Rohde M."/>
            <person name="Galperin M.Y."/>
            <person name="Jogler C."/>
        </authorList>
    </citation>
    <scope>NUCLEOTIDE SEQUENCE [LARGE SCALE GENOMIC DNA]</scope>
    <source>
        <strain evidence="1 3">Mal48</strain>
    </source>
</reference>
<accession>A0A517QH57</accession>
<dbReference type="EMBL" id="CP036267">
    <property type="protein sequence ID" value="QDT30945.1"/>
    <property type="molecule type" value="Genomic_DNA"/>
</dbReference>
<name>A0A517QH57_9PLAN</name>
<dbReference type="AlphaFoldDB" id="A0A517QH57"/>
<proteinExistence type="predicted"/>
<dbReference type="Proteomes" id="UP000315724">
    <property type="component" value="Chromosome"/>
</dbReference>
<protein>
    <submittedName>
        <fullName evidence="1">Uncharacterized protein</fullName>
    </submittedName>
</protein>
<dbReference type="KEGG" id="tpol:Mal48_02180"/>
<dbReference type="KEGG" id="tpol:Mal48_01740"/>
<gene>
    <name evidence="1" type="ORF">Mal48_01740</name>
    <name evidence="2" type="ORF">Mal48_02180</name>
</gene>
<evidence type="ECO:0000313" key="2">
    <source>
        <dbReference type="EMBL" id="QDT30989.1"/>
    </source>
</evidence>
<evidence type="ECO:0000313" key="3">
    <source>
        <dbReference type="Proteomes" id="UP000315724"/>
    </source>
</evidence>
<dbReference type="RefSeq" id="WP_145195239.1">
    <property type="nucleotide sequence ID" value="NZ_CP036267.1"/>
</dbReference>
<dbReference type="EMBL" id="CP036267">
    <property type="protein sequence ID" value="QDT30989.1"/>
    <property type="molecule type" value="Genomic_DNA"/>
</dbReference>
<organism evidence="1 3">
    <name type="scientific">Thalassoglobus polymorphus</name>
    <dbReference type="NCBI Taxonomy" id="2527994"/>
    <lineage>
        <taxon>Bacteria</taxon>
        <taxon>Pseudomonadati</taxon>
        <taxon>Planctomycetota</taxon>
        <taxon>Planctomycetia</taxon>
        <taxon>Planctomycetales</taxon>
        <taxon>Planctomycetaceae</taxon>
        <taxon>Thalassoglobus</taxon>
    </lineage>
</organism>
<keyword evidence="3" id="KW-1185">Reference proteome</keyword>